<sequence length="138" mass="15420">MQPSYHKRVLFLNDQHSEPVWLLTQDSHQHQGARSPMRIGTQRSREDFDEIAASRMSKDMHATSRVEITVPEPGGLPAGSVAALIARLCDQALVWDSRTSRPAPLHLGHTADRDHPDYGDHDPGGEADEDITEDDFDE</sequence>
<feature type="domain" description="pPIWI-RE RNaseH" evidence="2">
    <location>
        <begin position="10"/>
        <end position="117"/>
    </location>
</feature>
<gene>
    <name evidence="3" type="ORF">GA0070608_5861</name>
</gene>
<proteinExistence type="predicted"/>
<organism evidence="3 4">
    <name type="scientific">Micromonospora peucetia</name>
    <dbReference type="NCBI Taxonomy" id="47871"/>
    <lineage>
        <taxon>Bacteria</taxon>
        <taxon>Bacillati</taxon>
        <taxon>Actinomycetota</taxon>
        <taxon>Actinomycetes</taxon>
        <taxon>Micromonosporales</taxon>
        <taxon>Micromonosporaceae</taxon>
        <taxon>Micromonospora</taxon>
    </lineage>
</organism>
<feature type="compositionally biased region" description="Acidic residues" evidence="1">
    <location>
        <begin position="125"/>
        <end position="138"/>
    </location>
</feature>
<name>A0A1C6W5U0_9ACTN</name>
<dbReference type="Pfam" id="PF13032">
    <property type="entry name" value="RNaseH_pPIWI_RE"/>
    <property type="match status" value="1"/>
</dbReference>
<dbReference type="EMBL" id="FMIC01000002">
    <property type="protein sequence ID" value="SCL73560.1"/>
    <property type="molecule type" value="Genomic_DNA"/>
</dbReference>
<reference evidence="3 4" key="1">
    <citation type="submission" date="2016-06" db="EMBL/GenBank/DDBJ databases">
        <authorList>
            <person name="Kjaerup R.B."/>
            <person name="Dalgaard T.S."/>
            <person name="Juul-Madsen H.R."/>
        </authorList>
    </citation>
    <scope>NUCLEOTIDE SEQUENCE [LARGE SCALE GENOMIC DNA]</scope>
    <source>
        <strain evidence="3 4">DSM 43363</strain>
    </source>
</reference>
<evidence type="ECO:0000313" key="3">
    <source>
        <dbReference type="EMBL" id="SCL73560.1"/>
    </source>
</evidence>
<feature type="compositionally biased region" description="Basic and acidic residues" evidence="1">
    <location>
        <begin position="109"/>
        <end position="124"/>
    </location>
</feature>
<protein>
    <recommendedName>
        <fullName evidence="2">pPIWI-RE RNaseH domain-containing protein</fullName>
    </recommendedName>
</protein>
<evidence type="ECO:0000259" key="2">
    <source>
        <dbReference type="Pfam" id="PF13032"/>
    </source>
</evidence>
<evidence type="ECO:0000256" key="1">
    <source>
        <dbReference type="SAM" id="MobiDB-lite"/>
    </source>
</evidence>
<dbReference type="InterPro" id="IPR024996">
    <property type="entry name" value="RNaseH_pPIWI_RE"/>
</dbReference>
<dbReference type="Proteomes" id="UP000199343">
    <property type="component" value="Unassembled WGS sequence"/>
</dbReference>
<dbReference type="AlphaFoldDB" id="A0A1C6W5U0"/>
<feature type="region of interest" description="Disordered" evidence="1">
    <location>
        <begin position="25"/>
        <end position="44"/>
    </location>
</feature>
<feature type="region of interest" description="Disordered" evidence="1">
    <location>
        <begin position="99"/>
        <end position="138"/>
    </location>
</feature>
<evidence type="ECO:0000313" key="4">
    <source>
        <dbReference type="Proteomes" id="UP000199343"/>
    </source>
</evidence>
<accession>A0A1C6W5U0</accession>